<feature type="region of interest" description="Disordered" evidence="1">
    <location>
        <begin position="55"/>
        <end position="143"/>
    </location>
</feature>
<reference evidence="2 3" key="1">
    <citation type="submission" date="2023-12" db="EMBL/GenBank/DDBJ databases">
        <title>A high-quality genome assembly for Dillenia turbinata (Dilleniales).</title>
        <authorList>
            <person name="Chanderbali A."/>
        </authorList>
    </citation>
    <scope>NUCLEOTIDE SEQUENCE [LARGE SCALE GENOMIC DNA]</scope>
    <source>
        <strain evidence="2">LSX21</strain>
        <tissue evidence="2">Leaf</tissue>
    </source>
</reference>
<dbReference type="EMBL" id="JBAMMX010000022">
    <property type="protein sequence ID" value="KAK6918009.1"/>
    <property type="molecule type" value="Genomic_DNA"/>
</dbReference>
<proteinExistence type="predicted"/>
<evidence type="ECO:0000313" key="2">
    <source>
        <dbReference type="EMBL" id="KAK6918009.1"/>
    </source>
</evidence>
<protein>
    <submittedName>
        <fullName evidence="2">Uncharacterized protein</fullName>
    </submittedName>
</protein>
<evidence type="ECO:0000313" key="3">
    <source>
        <dbReference type="Proteomes" id="UP001370490"/>
    </source>
</evidence>
<feature type="compositionally biased region" description="Acidic residues" evidence="1">
    <location>
        <begin position="58"/>
        <end position="72"/>
    </location>
</feature>
<keyword evidence="3" id="KW-1185">Reference proteome</keyword>
<name>A0AAN8UPJ0_9MAGN</name>
<feature type="compositionally biased region" description="Polar residues" evidence="1">
    <location>
        <begin position="97"/>
        <end position="124"/>
    </location>
</feature>
<dbReference type="Proteomes" id="UP001370490">
    <property type="component" value="Unassembled WGS sequence"/>
</dbReference>
<organism evidence="2 3">
    <name type="scientific">Dillenia turbinata</name>
    <dbReference type="NCBI Taxonomy" id="194707"/>
    <lineage>
        <taxon>Eukaryota</taxon>
        <taxon>Viridiplantae</taxon>
        <taxon>Streptophyta</taxon>
        <taxon>Embryophyta</taxon>
        <taxon>Tracheophyta</taxon>
        <taxon>Spermatophyta</taxon>
        <taxon>Magnoliopsida</taxon>
        <taxon>eudicotyledons</taxon>
        <taxon>Gunneridae</taxon>
        <taxon>Pentapetalae</taxon>
        <taxon>Dilleniales</taxon>
        <taxon>Dilleniaceae</taxon>
        <taxon>Dillenia</taxon>
    </lineage>
</organism>
<sequence>MTKLPFEELNFYFGLSPTERYPSLSLRASQSKLFSLSYINPFFLSIVCSVNSERERDGDEEAMVDEQVEERDMEIPRKEENSDTEVVSGRCAVQDYDLSTSPNIMGESDPTQTSSCEVESQESPDNAILNPITPTDPIQVDNK</sequence>
<accession>A0AAN8UPJ0</accession>
<evidence type="ECO:0000256" key="1">
    <source>
        <dbReference type="SAM" id="MobiDB-lite"/>
    </source>
</evidence>
<gene>
    <name evidence="2" type="ORF">RJ641_016431</name>
</gene>
<comment type="caution">
    <text evidence="2">The sequence shown here is derived from an EMBL/GenBank/DDBJ whole genome shotgun (WGS) entry which is preliminary data.</text>
</comment>
<dbReference type="AlphaFoldDB" id="A0AAN8UPJ0"/>